<comment type="function">
    <text evidence="1 9">Is required not only for elongation of protein synthesis but also for the initiation of all mRNA translation through initiator tRNA(fMet) aminoacylation.</text>
</comment>
<keyword evidence="5 9" id="KW-0067">ATP-binding</keyword>
<dbReference type="SUPFAM" id="SSF52374">
    <property type="entry name" value="Nucleotidylyl transferase"/>
    <property type="match status" value="1"/>
</dbReference>
<dbReference type="KEGG" id="cmah:C1I91_02800"/>
<dbReference type="Gene3D" id="1.10.730.10">
    <property type="entry name" value="Isoleucyl-tRNA Synthetase, Domain 1"/>
    <property type="match status" value="1"/>
</dbReference>
<comment type="similarity">
    <text evidence="2 9">Belongs to the class-I aminoacyl-tRNA synthetase family. MetG type 1 subfamily.</text>
</comment>
<keyword evidence="3 9" id="KW-0436">Ligase</keyword>
<evidence type="ECO:0000313" key="13">
    <source>
        <dbReference type="Proteomes" id="UP000286268"/>
    </source>
</evidence>
<dbReference type="Pfam" id="PF19303">
    <property type="entry name" value="Anticodon_3"/>
    <property type="match status" value="1"/>
</dbReference>
<dbReference type="InterPro" id="IPR009080">
    <property type="entry name" value="tRNAsynth_Ia_anticodon-bd"/>
</dbReference>
<evidence type="ECO:0000256" key="5">
    <source>
        <dbReference type="ARBA" id="ARBA00022840"/>
    </source>
</evidence>
<dbReference type="Pfam" id="PF09334">
    <property type="entry name" value="tRNA-synt_1g"/>
    <property type="match status" value="1"/>
</dbReference>
<dbReference type="InterPro" id="IPR033911">
    <property type="entry name" value="MetRS_core"/>
</dbReference>
<evidence type="ECO:0000313" key="12">
    <source>
        <dbReference type="EMBL" id="QAA30681.1"/>
    </source>
</evidence>
<evidence type="ECO:0000256" key="8">
    <source>
        <dbReference type="ARBA" id="ARBA00047364"/>
    </source>
</evidence>
<dbReference type="InterPro" id="IPR015413">
    <property type="entry name" value="Methionyl/Leucyl_tRNA_Synth"/>
</dbReference>
<dbReference type="GO" id="GO:0004825">
    <property type="term" value="F:methionine-tRNA ligase activity"/>
    <property type="evidence" value="ECO:0007669"/>
    <property type="project" value="UniProtKB-UniRule"/>
</dbReference>
<dbReference type="NCBIfam" id="NF001100">
    <property type="entry name" value="PRK00133.1"/>
    <property type="match status" value="1"/>
</dbReference>
<name>A0A410DNL8_9CLOT</name>
<dbReference type="SUPFAM" id="SSF57770">
    <property type="entry name" value="Methionyl-tRNA synthetase (MetRS), Zn-domain"/>
    <property type="match status" value="1"/>
</dbReference>
<evidence type="ECO:0000256" key="1">
    <source>
        <dbReference type="ARBA" id="ARBA00003314"/>
    </source>
</evidence>
<keyword evidence="4 9" id="KW-0547">Nucleotide-binding</keyword>
<dbReference type="InterPro" id="IPR014729">
    <property type="entry name" value="Rossmann-like_a/b/a_fold"/>
</dbReference>
<evidence type="ECO:0000256" key="2">
    <source>
        <dbReference type="ARBA" id="ARBA00008258"/>
    </source>
</evidence>
<comment type="subunit">
    <text evidence="9">Monomer.</text>
</comment>
<reference evidence="12 13" key="1">
    <citation type="submission" date="2018-01" db="EMBL/GenBank/DDBJ databases">
        <title>Genome Sequencing and Assembly of Anaerobacter polyendosporus strain CT4.</title>
        <authorList>
            <person name="Tachaapaikoon C."/>
            <person name="Sutheeworapong S."/>
            <person name="Jenjaroenpun P."/>
            <person name="Wongsurawat T."/>
            <person name="Nookeaw I."/>
            <person name="Cheawchanlertfa P."/>
            <person name="Kosugi A."/>
            <person name="Cheevadhanarak S."/>
            <person name="Ratanakhanokchai K."/>
        </authorList>
    </citation>
    <scope>NUCLEOTIDE SEQUENCE [LARGE SCALE GENOMIC DNA]</scope>
    <source>
        <strain evidence="12 13">CT4</strain>
    </source>
</reference>
<keyword evidence="9" id="KW-0862">Zinc</keyword>
<feature type="binding site" evidence="9">
    <location>
        <position position="153"/>
    </location>
    <ligand>
        <name>Zn(2+)</name>
        <dbReference type="ChEBI" id="CHEBI:29105"/>
    </ligand>
</feature>
<dbReference type="PRINTS" id="PR01041">
    <property type="entry name" value="TRNASYNTHMET"/>
</dbReference>
<dbReference type="RefSeq" id="WP_128211131.1">
    <property type="nucleotide sequence ID" value="NZ_CP025746.1"/>
</dbReference>
<comment type="subcellular location">
    <subcellularLocation>
        <location evidence="9">Cytoplasm</location>
    </subcellularLocation>
</comment>
<keyword evidence="13" id="KW-1185">Reference proteome</keyword>
<evidence type="ECO:0000256" key="4">
    <source>
        <dbReference type="ARBA" id="ARBA00022741"/>
    </source>
</evidence>
<proteinExistence type="inferred from homology"/>
<dbReference type="OrthoDB" id="9810191at2"/>
<feature type="binding site" evidence="9">
    <location>
        <position position="141"/>
    </location>
    <ligand>
        <name>Zn(2+)</name>
        <dbReference type="ChEBI" id="CHEBI:29105"/>
    </ligand>
</feature>
<keyword evidence="6 9" id="KW-0648">Protein biosynthesis</keyword>
<dbReference type="EMBL" id="CP025746">
    <property type="protein sequence ID" value="QAA30681.1"/>
    <property type="molecule type" value="Genomic_DNA"/>
</dbReference>
<dbReference type="GO" id="GO:0005829">
    <property type="term" value="C:cytosol"/>
    <property type="evidence" value="ECO:0007669"/>
    <property type="project" value="TreeGrafter"/>
</dbReference>
<comment type="caution">
    <text evidence="9">Lacks conserved residue(s) required for the propagation of feature annotation.</text>
</comment>
<dbReference type="AlphaFoldDB" id="A0A410DNL8"/>
<dbReference type="GO" id="GO:0006431">
    <property type="term" value="P:methionyl-tRNA aminoacylation"/>
    <property type="evidence" value="ECO:0007669"/>
    <property type="project" value="UniProtKB-UniRule"/>
</dbReference>
<feature type="binding site" evidence="9">
    <location>
        <position position="144"/>
    </location>
    <ligand>
        <name>Zn(2+)</name>
        <dbReference type="ChEBI" id="CHEBI:29105"/>
    </ligand>
</feature>
<dbReference type="PANTHER" id="PTHR45765:SF1">
    <property type="entry name" value="METHIONINE--TRNA LIGASE, CYTOPLASMIC"/>
    <property type="match status" value="1"/>
</dbReference>
<dbReference type="CDD" id="cd07957">
    <property type="entry name" value="Anticodon_Ia_Met"/>
    <property type="match status" value="1"/>
</dbReference>
<comment type="catalytic activity">
    <reaction evidence="8 9">
        <text>tRNA(Met) + L-methionine + ATP = L-methionyl-tRNA(Met) + AMP + diphosphate</text>
        <dbReference type="Rhea" id="RHEA:13481"/>
        <dbReference type="Rhea" id="RHEA-COMP:9667"/>
        <dbReference type="Rhea" id="RHEA-COMP:9698"/>
        <dbReference type="ChEBI" id="CHEBI:30616"/>
        <dbReference type="ChEBI" id="CHEBI:33019"/>
        <dbReference type="ChEBI" id="CHEBI:57844"/>
        <dbReference type="ChEBI" id="CHEBI:78442"/>
        <dbReference type="ChEBI" id="CHEBI:78530"/>
        <dbReference type="ChEBI" id="CHEBI:456215"/>
        <dbReference type="EC" id="6.1.1.10"/>
    </reaction>
</comment>
<evidence type="ECO:0000256" key="3">
    <source>
        <dbReference type="ARBA" id="ARBA00022598"/>
    </source>
</evidence>
<evidence type="ECO:0000259" key="11">
    <source>
        <dbReference type="Pfam" id="PF19303"/>
    </source>
</evidence>
<keyword evidence="9" id="KW-0479">Metal-binding</keyword>
<accession>A0A410DNL8</accession>
<keyword evidence="9" id="KW-0963">Cytoplasm</keyword>
<dbReference type="Proteomes" id="UP000286268">
    <property type="component" value="Chromosome"/>
</dbReference>
<dbReference type="HAMAP" id="MF_00098">
    <property type="entry name" value="Met_tRNA_synth_type1"/>
    <property type="match status" value="1"/>
</dbReference>
<feature type="domain" description="Methionyl-tRNA synthetase anticodon-binding" evidence="11">
    <location>
        <begin position="410"/>
        <end position="508"/>
    </location>
</feature>
<dbReference type="NCBIfam" id="TIGR00398">
    <property type="entry name" value="metG"/>
    <property type="match status" value="1"/>
</dbReference>
<dbReference type="InterPro" id="IPR041872">
    <property type="entry name" value="Anticodon_Met"/>
</dbReference>
<dbReference type="InterPro" id="IPR029038">
    <property type="entry name" value="MetRS_Zn"/>
</dbReference>
<dbReference type="SUPFAM" id="SSF47323">
    <property type="entry name" value="Anticodon-binding domain of a subclass of class I aminoacyl-tRNA synthetases"/>
    <property type="match status" value="1"/>
</dbReference>
<protein>
    <recommendedName>
        <fullName evidence="9">Methionine--tRNA ligase</fullName>
        <ecNumber evidence="9">6.1.1.10</ecNumber>
    </recommendedName>
    <alternativeName>
        <fullName evidence="9">Methionyl-tRNA synthetase</fullName>
        <shortName evidence="9">MetRS</shortName>
    </alternativeName>
</protein>
<feature type="short sequence motif" description="'KMSKS' region" evidence="9">
    <location>
        <begin position="327"/>
        <end position="331"/>
    </location>
</feature>
<comment type="cofactor">
    <cofactor evidence="9">
        <name>Zn(2+)</name>
        <dbReference type="ChEBI" id="CHEBI:29105"/>
    </cofactor>
    <text evidence="9">Binds 1 zinc ion per subunit.</text>
</comment>
<evidence type="ECO:0000256" key="9">
    <source>
        <dbReference type="HAMAP-Rule" id="MF_00098"/>
    </source>
</evidence>
<feature type="binding site" evidence="9">
    <location>
        <position position="156"/>
    </location>
    <ligand>
        <name>Zn(2+)</name>
        <dbReference type="ChEBI" id="CHEBI:29105"/>
    </ligand>
</feature>
<dbReference type="InterPro" id="IPR023458">
    <property type="entry name" value="Met-tRNA_ligase_1"/>
</dbReference>
<evidence type="ECO:0000256" key="7">
    <source>
        <dbReference type="ARBA" id="ARBA00023146"/>
    </source>
</evidence>
<organism evidence="12 13">
    <name type="scientific">Clostridium manihotivorum</name>
    <dbReference type="NCBI Taxonomy" id="2320868"/>
    <lineage>
        <taxon>Bacteria</taxon>
        <taxon>Bacillati</taxon>
        <taxon>Bacillota</taxon>
        <taxon>Clostridia</taxon>
        <taxon>Eubacteriales</taxon>
        <taxon>Clostridiaceae</taxon>
        <taxon>Clostridium</taxon>
    </lineage>
</organism>
<dbReference type="EC" id="6.1.1.10" evidence="9"/>
<keyword evidence="7 9" id="KW-0030">Aminoacyl-tRNA synthetase</keyword>
<feature type="domain" description="Methionyl/Leucyl tRNA synthetase" evidence="10">
    <location>
        <begin position="4"/>
        <end position="391"/>
    </location>
</feature>
<sequence length="542" mass="62655">MKVVIGNSWPYANGSLHLGRLSSVIPGDVLARYHRAKGDEVIFVSGSDCHGTPIAIKAKEEKKAPREISDYYHREFEHCFKSLGISYDVYDKTDSANHHKVVKEYIKELYDNGFIYEKVVAQTYCESCNQFLPDRYIEGICPHCGGIARGDQCEQCSEILDPEDLIDRKCKICGSEPVVKESRHLFFKLSNFDKKLRNLLDSEHGWRDNAVKLTERYINDGLRDRAVTRDLEWGIDVPIEGFQDKKIYVWIEAVMGYLSASLRCCNEDKNLIKKFWSEKDSRVYLIHGKDNIPFHTVIFPSILFALGFEDVNLRIVSSEYLNLEGKKFSTSRNWAVWVPYIIKHYNPDSIRYFLMSNGPEKRDSDFSWREFINAHNSELLGGFGNFINRTLTFINKNYNGTLPNCGLNLKIRNDIEKTYTDAGKSIENGEFKDAINTIFALVKKGNKLFDEETPWITIKEDEKRCRETLYNCVQIIVNLSNLLNPIIPFSCEKLRGFLGIEKASWNLQELKDIKINNLDLLFERIDKKTIEYEVMRLKAGKA</sequence>
<dbReference type="Gene3D" id="3.40.50.620">
    <property type="entry name" value="HUPs"/>
    <property type="match status" value="1"/>
</dbReference>
<dbReference type="GO" id="GO:0046872">
    <property type="term" value="F:metal ion binding"/>
    <property type="evidence" value="ECO:0007669"/>
    <property type="project" value="UniProtKB-KW"/>
</dbReference>
<evidence type="ECO:0000256" key="6">
    <source>
        <dbReference type="ARBA" id="ARBA00022917"/>
    </source>
</evidence>
<dbReference type="Gene3D" id="2.20.28.20">
    <property type="entry name" value="Methionyl-tRNA synthetase, Zn-domain"/>
    <property type="match status" value="1"/>
</dbReference>
<dbReference type="CDD" id="cd00814">
    <property type="entry name" value="MetRS_core"/>
    <property type="match status" value="1"/>
</dbReference>
<dbReference type="InterPro" id="IPR014758">
    <property type="entry name" value="Met-tRNA_synth"/>
</dbReference>
<dbReference type="GO" id="GO:0005524">
    <property type="term" value="F:ATP binding"/>
    <property type="evidence" value="ECO:0007669"/>
    <property type="project" value="UniProtKB-UniRule"/>
</dbReference>
<dbReference type="PANTHER" id="PTHR45765">
    <property type="entry name" value="METHIONINE--TRNA LIGASE"/>
    <property type="match status" value="1"/>
</dbReference>
<evidence type="ECO:0000259" key="10">
    <source>
        <dbReference type="Pfam" id="PF09334"/>
    </source>
</evidence>
<feature type="binding site" evidence="9">
    <location>
        <position position="330"/>
    </location>
    <ligand>
        <name>ATP</name>
        <dbReference type="ChEBI" id="CHEBI:30616"/>
    </ligand>
</feature>
<gene>
    <name evidence="9" type="primary">metG</name>
    <name evidence="12" type="ORF">C1I91_02800</name>
</gene>